<protein>
    <submittedName>
        <fullName evidence="5">Tyrosine recombinase XerC</fullName>
    </submittedName>
</protein>
<name>A0A0G0BIW7_UNCC3</name>
<dbReference type="PROSITE" id="PS51900">
    <property type="entry name" value="CB"/>
    <property type="match status" value="1"/>
</dbReference>
<evidence type="ECO:0000259" key="4">
    <source>
        <dbReference type="PROSITE" id="PS51900"/>
    </source>
</evidence>
<dbReference type="InterPro" id="IPR010998">
    <property type="entry name" value="Integrase_recombinase_N"/>
</dbReference>
<feature type="transmembrane region" description="Helical" evidence="3">
    <location>
        <begin position="161"/>
        <end position="183"/>
    </location>
</feature>
<dbReference type="InterPro" id="IPR044068">
    <property type="entry name" value="CB"/>
</dbReference>
<dbReference type="GO" id="GO:0015074">
    <property type="term" value="P:DNA integration"/>
    <property type="evidence" value="ECO:0007669"/>
    <property type="project" value="InterPro"/>
</dbReference>
<dbReference type="EMBL" id="LBQB01000006">
    <property type="protein sequence ID" value="KKP69434.1"/>
    <property type="molecule type" value="Genomic_DNA"/>
</dbReference>
<evidence type="ECO:0000256" key="1">
    <source>
        <dbReference type="ARBA" id="ARBA00023125"/>
    </source>
</evidence>
<evidence type="ECO:0000256" key="3">
    <source>
        <dbReference type="SAM" id="Phobius"/>
    </source>
</evidence>
<gene>
    <name evidence="5" type="ORF">UR67_C0006G0001</name>
</gene>
<comment type="caution">
    <text evidence="5">The sequence shown here is derived from an EMBL/GenBank/DDBJ whole genome shotgun (WGS) entry which is preliminary data.</text>
</comment>
<sequence length="510" mass="55743">MTAYDLSTIEKYLQHLKESVYNKLTVKNYASDVRNFYSFFRNYFPKFTLNEISINVIKQYEKHLRDYQASESTIRRRIASLKSFFRWAFIAKIVTNNPFLSDLSEVKNKKFINQPSIQTQKIGIDKPENFQLKIENIEQKAVILISNLFKTKEIKNSRQTLWKYFSIITTSFITCCLVIFITIKYSIPYFEKTPQLDGTILGASAPNILSFQGRLTDENGIPETGLTDMRFQIYTVASEGTSVWDSGVCSINPDGDGVFSTVLGSTCGSPISESVFANNTTTYLGITAGTDSEMTPRQRIASSAYALNADTLDGFDSSQSPGANNVAVLDASGNLVFGVSGPQITSSSGTFTISGSALTIQTTTGDLLLSPTENTLITSGNVGIGTTNPTYRLHVSGDTYSSNIKLPYGGTIGDYRGNYAKIGFNDSLKFYVYNSNEAMRIIQGGLIGIGTTAPTHKLELADHTTTAGGMAFGTDVELYRSSANNLTLASGDNFNLTASTNLIFGGTTSL</sequence>
<keyword evidence="3" id="KW-0812">Transmembrane</keyword>
<dbReference type="InterPro" id="IPR004107">
    <property type="entry name" value="Integrase_SAM-like_N"/>
</dbReference>
<dbReference type="SUPFAM" id="SSF56349">
    <property type="entry name" value="DNA breaking-rejoining enzymes"/>
    <property type="match status" value="1"/>
</dbReference>
<feature type="domain" description="Core-binding (CB)" evidence="4">
    <location>
        <begin position="3"/>
        <end position="89"/>
    </location>
</feature>
<keyword evidence="3" id="KW-1133">Transmembrane helix</keyword>
<dbReference type="InterPro" id="IPR011010">
    <property type="entry name" value="DNA_brk_join_enz"/>
</dbReference>
<dbReference type="GO" id="GO:0003677">
    <property type="term" value="F:DNA binding"/>
    <property type="evidence" value="ECO:0007669"/>
    <property type="project" value="UniProtKB-UniRule"/>
</dbReference>
<evidence type="ECO:0000313" key="5">
    <source>
        <dbReference type="EMBL" id="KKP69434.1"/>
    </source>
</evidence>
<dbReference type="Gene3D" id="1.10.150.130">
    <property type="match status" value="1"/>
</dbReference>
<organism evidence="5 6">
    <name type="scientific">candidate division CPR3 bacterium GW2011_GWF2_35_18</name>
    <dbReference type="NCBI Taxonomy" id="1618350"/>
    <lineage>
        <taxon>Bacteria</taxon>
        <taxon>Bacteria division CPR3</taxon>
    </lineage>
</organism>
<dbReference type="Pfam" id="PF02899">
    <property type="entry name" value="Phage_int_SAM_1"/>
    <property type="match status" value="1"/>
</dbReference>
<evidence type="ECO:0000313" key="6">
    <source>
        <dbReference type="Proteomes" id="UP000034581"/>
    </source>
</evidence>
<dbReference type="STRING" id="1618350.UR67_C0006G0001"/>
<reference evidence="5 6" key="1">
    <citation type="journal article" date="2015" name="Nature">
        <title>rRNA introns, odd ribosomes, and small enigmatic genomes across a large radiation of phyla.</title>
        <authorList>
            <person name="Brown C.T."/>
            <person name="Hug L.A."/>
            <person name="Thomas B.C."/>
            <person name="Sharon I."/>
            <person name="Castelle C.J."/>
            <person name="Singh A."/>
            <person name="Wilkins M.J."/>
            <person name="Williams K.H."/>
            <person name="Banfield J.F."/>
        </authorList>
    </citation>
    <scope>NUCLEOTIDE SEQUENCE [LARGE SCALE GENOMIC DNA]</scope>
</reference>
<keyword evidence="1 2" id="KW-0238">DNA-binding</keyword>
<feature type="non-terminal residue" evidence="5">
    <location>
        <position position="510"/>
    </location>
</feature>
<dbReference type="AlphaFoldDB" id="A0A0G0BIW7"/>
<accession>A0A0G0BIW7</accession>
<dbReference type="Proteomes" id="UP000034581">
    <property type="component" value="Unassembled WGS sequence"/>
</dbReference>
<keyword evidence="3" id="KW-0472">Membrane</keyword>
<evidence type="ECO:0000256" key="2">
    <source>
        <dbReference type="PROSITE-ProRule" id="PRU01248"/>
    </source>
</evidence>
<proteinExistence type="predicted"/>